<dbReference type="RefSeq" id="WP_213499058.1">
    <property type="nucleotide sequence ID" value="NZ_CP074694.1"/>
</dbReference>
<evidence type="ECO:0000259" key="1">
    <source>
        <dbReference type="Pfam" id="PF09413"/>
    </source>
</evidence>
<dbReference type="Gene3D" id="3.30.70.790">
    <property type="entry name" value="UreE, C-terminal domain"/>
    <property type="match status" value="1"/>
</dbReference>
<dbReference type="EMBL" id="CP074694">
    <property type="protein sequence ID" value="QVL34085.1"/>
    <property type="molecule type" value="Genomic_DNA"/>
</dbReference>
<sequence length="84" mass="9250">MKILPTEKPYDFVRLASAANPFLAHIWQNALEREGIPCKVFGDYLDAGLGDISGLAAEVWVEPANLVRAEQILQQHEGNSEEAS</sequence>
<feature type="domain" description="DUF2007" evidence="1">
    <location>
        <begin position="13"/>
        <end position="75"/>
    </location>
</feature>
<protein>
    <submittedName>
        <fullName evidence="2">DUF2007 domain-containing protein</fullName>
    </submittedName>
</protein>
<dbReference type="Pfam" id="PF09413">
    <property type="entry name" value="DUF2007"/>
    <property type="match status" value="1"/>
</dbReference>
<dbReference type="AlphaFoldDB" id="A0A8E6BBZ6"/>
<dbReference type="InterPro" id="IPR018551">
    <property type="entry name" value="DUF2007"/>
</dbReference>
<proteinExistence type="predicted"/>
<keyword evidence="3" id="KW-1185">Reference proteome</keyword>
<name>A0A8E6BBZ6_9BACT</name>
<dbReference type="Proteomes" id="UP000676194">
    <property type="component" value="Chromosome"/>
</dbReference>
<dbReference type="InterPro" id="IPR011322">
    <property type="entry name" value="N-reg_PII-like_a/b"/>
</dbReference>
<evidence type="ECO:0000313" key="3">
    <source>
        <dbReference type="Proteomes" id="UP000676194"/>
    </source>
</evidence>
<gene>
    <name evidence="2" type="ORF">KIH39_09310</name>
</gene>
<organism evidence="2 3">
    <name type="scientific">Telmatocola sphagniphila</name>
    <dbReference type="NCBI Taxonomy" id="1123043"/>
    <lineage>
        <taxon>Bacteria</taxon>
        <taxon>Pseudomonadati</taxon>
        <taxon>Planctomycetota</taxon>
        <taxon>Planctomycetia</taxon>
        <taxon>Gemmatales</taxon>
        <taxon>Gemmataceae</taxon>
    </lineage>
</organism>
<dbReference type="SUPFAM" id="SSF54913">
    <property type="entry name" value="GlnB-like"/>
    <property type="match status" value="1"/>
</dbReference>
<reference evidence="2" key="1">
    <citation type="submission" date="2021-05" db="EMBL/GenBank/DDBJ databases">
        <title>Complete genome sequence of the cellulolytic planctomycete Telmatocola sphagniphila SP2T and characterization of the first cellulase from planctomycetes.</title>
        <authorList>
            <person name="Rakitin A.L."/>
            <person name="Beletsky A.V."/>
            <person name="Naumoff D.G."/>
            <person name="Kulichevskaya I.S."/>
            <person name="Mardanov A.V."/>
            <person name="Ravin N.V."/>
            <person name="Dedysh S.N."/>
        </authorList>
    </citation>
    <scope>NUCLEOTIDE SEQUENCE</scope>
    <source>
        <strain evidence="2">SP2T</strain>
    </source>
</reference>
<evidence type="ECO:0000313" key="2">
    <source>
        <dbReference type="EMBL" id="QVL34085.1"/>
    </source>
</evidence>
<accession>A0A8E6BBZ6</accession>
<dbReference type="KEGG" id="tsph:KIH39_09310"/>